<comment type="caution">
    <text evidence="1">The sequence shown here is derived from an EMBL/GenBank/DDBJ whole genome shotgun (WGS) entry which is preliminary data.</text>
</comment>
<organism evidence="1">
    <name type="scientific">marine sediment metagenome</name>
    <dbReference type="NCBI Taxonomy" id="412755"/>
    <lineage>
        <taxon>unclassified sequences</taxon>
        <taxon>metagenomes</taxon>
        <taxon>ecological metagenomes</taxon>
    </lineage>
</organism>
<sequence>MKVSVEIPEGKYCTGCKLGNEGQPDIEVPDCPSLKPVDRIMKLEVIVEHAFGFRV</sequence>
<name>A0A0F9IPP1_9ZZZZ</name>
<evidence type="ECO:0000313" key="1">
    <source>
        <dbReference type="EMBL" id="KKM54502.1"/>
    </source>
</evidence>
<reference evidence="1" key="1">
    <citation type="journal article" date="2015" name="Nature">
        <title>Complex archaea that bridge the gap between prokaryotes and eukaryotes.</title>
        <authorList>
            <person name="Spang A."/>
            <person name="Saw J.H."/>
            <person name="Jorgensen S.L."/>
            <person name="Zaremba-Niedzwiedzka K."/>
            <person name="Martijn J."/>
            <person name="Lind A.E."/>
            <person name="van Eijk R."/>
            <person name="Schleper C."/>
            <person name="Guy L."/>
            <person name="Ettema T.J."/>
        </authorList>
    </citation>
    <scope>NUCLEOTIDE SEQUENCE</scope>
</reference>
<proteinExistence type="predicted"/>
<accession>A0A0F9IPP1</accession>
<dbReference type="AlphaFoldDB" id="A0A0F9IPP1"/>
<gene>
    <name evidence="1" type="ORF">LCGC14_1553340</name>
</gene>
<protein>
    <submittedName>
        <fullName evidence="1">Uncharacterized protein</fullName>
    </submittedName>
</protein>
<dbReference type="EMBL" id="LAZR01011902">
    <property type="protein sequence ID" value="KKM54502.1"/>
    <property type="molecule type" value="Genomic_DNA"/>
</dbReference>